<dbReference type="SMART" id="SM00635">
    <property type="entry name" value="BID_2"/>
    <property type="match status" value="2"/>
</dbReference>
<dbReference type="AlphaFoldDB" id="A0A096DGN1"/>
<evidence type="ECO:0000313" key="5">
    <source>
        <dbReference type="Proteomes" id="UP000029585"/>
    </source>
</evidence>
<dbReference type="Pfam" id="PF02368">
    <property type="entry name" value="Big_2"/>
    <property type="match status" value="2"/>
</dbReference>
<comment type="caution">
    <text evidence="4">The sequence shown here is derived from an EMBL/GenBank/DDBJ whole genome shotgun (WGS) entry which is preliminary data.</text>
</comment>
<feature type="domain" description="BIG2" evidence="3">
    <location>
        <begin position="155"/>
        <end position="234"/>
    </location>
</feature>
<gene>
    <name evidence="4" type="ORF">HMPREF9460_00810</name>
</gene>
<dbReference type="EMBL" id="ADLO01000031">
    <property type="protein sequence ID" value="KGF56694.1"/>
    <property type="molecule type" value="Genomic_DNA"/>
</dbReference>
<keyword evidence="2" id="KW-0472">Membrane</keyword>
<evidence type="ECO:0000259" key="3">
    <source>
        <dbReference type="SMART" id="SM00635"/>
    </source>
</evidence>
<sequence>MASKRTRANKPEMIHCPYCGEDYSSTYKHCPFCDEVEPAEDDYQTDEYDEAPRSRGGKRLVTNTRGGGYGGGTSPLKIIGTVVSLALIVAAVIIVFTIIRPLVAKGDVDGPADNTTPVESVTPTPDASPSETEPAGESTPPVAETPGDTIPEGQTATGFTLSKSEFTLSDKWPNPITLTVTFIPDGSAGKITWSSSDPEVVSVDENGKVSHGSKQGSATITATMAGGVTQTCLVHNSVTSGASSSSGSGSGASGALSLNRTDFTLEAGQAFQVKVSGTSSTPTWSIGNTAVATVSGDGTVKHVGKGQTTLTCTVDGKTLTCIVRCN</sequence>
<reference evidence="4 5" key="1">
    <citation type="submission" date="2011-08" db="EMBL/GenBank/DDBJ databases">
        <title>The Genome Sequence of Clostridium orbiscindens 1_3_50AFAA.</title>
        <authorList>
            <consortium name="The Broad Institute Genome Sequencing Platform"/>
            <person name="Earl A."/>
            <person name="Ward D."/>
            <person name="Feldgarden M."/>
            <person name="Gevers D."/>
            <person name="Daigneault M."/>
            <person name="Strauss J."/>
            <person name="Allen-Vercoe E."/>
            <person name="Young S.K."/>
            <person name="Zeng Q."/>
            <person name="Gargeya S."/>
            <person name="Fitzgerald M."/>
            <person name="Haas B."/>
            <person name="Abouelleil A."/>
            <person name="Alvarado L."/>
            <person name="Arachchi H.M."/>
            <person name="Berlin A."/>
            <person name="Brown A."/>
            <person name="Chapman S.B."/>
            <person name="Chen Z."/>
            <person name="Dunbar C."/>
            <person name="Freedman E."/>
            <person name="Gearin G."/>
            <person name="Gellesch M."/>
            <person name="Goldberg J."/>
            <person name="Griggs A."/>
            <person name="Gujja S."/>
            <person name="Heiman D."/>
            <person name="Howarth C."/>
            <person name="Larson L."/>
            <person name="Lui A."/>
            <person name="MacDonald P.J.P."/>
            <person name="Montmayeur A."/>
            <person name="Murphy C."/>
            <person name="Neiman D."/>
            <person name="Pearson M."/>
            <person name="Priest M."/>
            <person name="Roberts A."/>
            <person name="Saif S."/>
            <person name="Shea T."/>
            <person name="Shenoy N."/>
            <person name="Sisk P."/>
            <person name="Stolte C."/>
            <person name="Sykes S."/>
            <person name="Wortman J."/>
            <person name="Nusbaum C."/>
            <person name="Birren B."/>
        </authorList>
    </citation>
    <scope>NUCLEOTIDE SEQUENCE [LARGE SCALE GENOMIC DNA]</scope>
    <source>
        <strain evidence="4 5">1_3_50AFAA</strain>
    </source>
</reference>
<feature type="domain" description="BIG2" evidence="3">
    <location>
        <begin position="252"/>
        <end position="324"/>
    </location>
</feature>
<feature type="transmembrane region" description="Helical" evidence="2">
    <location>
        <begin position="78"/>
        <end position="99"/>
    </location>
</feature>
<keyword evidence="2" id="KW-0812">Transmembrane</keyword>
<evidence type="ECO:0000256" key="1">
    <source>
        <dbReference type="SAM" id="MobiDB-lite"/>
    </source>
</evidence>
<feature type="region of interest" description="Disordered" evidence="1">
    <location>
        <begin position="113"/>
        <end position="156"/>
    </location>
</feature>
<organism evidence="4 5">
    <name type="scientific">Flavonifractor plautii 1_3_50AFAA</name>
    <dbReference type="NCBI Taxonomy" id="742738"/>
    <lineage>
        <taxon>Bacteria</taxon>
        <taxon>Bacillati</taxon>
        <taxon>Bacillota</taxon>
        <taxon>Clostridia</taxon>
        <taxon>Eubacteriales</taxon>
        <taxon>Oscillospiraceae</taxon>
        <taxon>Flavonifractor</taxon>
    </lineage>
</organism>
<proteinExistence type="predicted"/>
<dbReference type="InterPro" id="IPR008964">
    <property type="entry name" value="Invasin/intimin_cell_adhesion"/>
</dbReference>
<evidence type="ECO:0000256" key="2">
    <source>
        <dbReference type="SAM" id="Phobius"/>
    </source>
</evidence>
<protein>
    <recommendedName>
        <fullName evidence="3">BIG2 domain-containing protein</fullName>
    </recommendedName>
</protein>
<dbReference type="PATRIC" id="fig|742738.3.peg.846"/>
<dbReference type="SUPFAM" id="SSF49373">
    <property type="entry name" value="Invasin/intimin cell-adhesion fragments"/>
    <property type="match status" value="2"/>
</dbReference>
<name>A0A096DGN1_FLAPL</name>
<dbReference type="Proteomes" id="UP000029585">
    <property type="component" value="Unassembled WGS sequence"/>
</dbReference>
<feature type="compositionally biased region" description="Polar residues" evidence="1">
    <location>
        <begin position="113"/>
        <end position="131"/>
    </location>
</feature>
<keyword evidence="5" id="KW-1185">Reference proteome</keyword>
<keyword evidence="2" id="KW-1133">Transmembrane helix</keyword>
<accession>A0A096DGN1</accession>
<dbReference type="eggNOG" id="COG5492">
    <property type="taxonomic scope" value="Bacteria"/>
</dbReference>
<dbReference type="HOGENOM" id="CLU_917777_0_0_9"/>
<dbReference type="RefSeq" id="WP_021632432.1">
    <property type="nucleotide sequence ID" value="NZ_KN174161.1"/>
</dbReference>
<dbReference type="Gene3D" id="2.60.40.1080">
    <property type="match status" value="2"/>
</dbReference>
<evidence type="ECO:0000313" key="4">
    <source>
        <dbReference type="EMBL" id="KGF56694.1"/>
    </source>
</evidence>
<dbReference type="InterPro" id="IPR003343">
    <property type="entry name" value="Big_2"/>
</dbReference>